<feature type="region of interest" description="Disordered" evidence="6">
    <location>
        <begin position="1"/>
        <end position="123"/>
    </location>
</feature>
<evidence type="ECO:0000313" key="8">
    <source>
        <dbReference type="Proteomes" id="UP000245884"/>
    </source>
</evidence>
<dbReference type="EMBL" id="KZ819672">
    <property type="protein sequence ID" value="PWN26340.1"/>
    <property type="molecule type" value="Genomic_DNA"/>
</dbReference>
<feature type="compositionally biased region" description="Low complexity" evidence="6">
    <location>
        <begin position="165"/>
        <end position="176"/>
    </location>
</feature>
<evidence type="ECO:0000256" key="4">
    <source>
        <dbReference type="ARBA" id="ARBA00017712"/>
    </source>
</evidence>
<dbReference type="InterPro" id="IPR016181">
    <property type="entry name" value="Acyl_CoA_acyltransferase"/>
</dbReference>
<keyword evidence="5" id="KW-0688">Ribosomal frameshifting</keyword>
<organism evidence="7 8">
    <name type="scientific">Jaminaea rosea</name>
    <dbReference type="NCBI Taxonomy" id="1569628"/>
    <lineage>
        <taxon>Eukaryota</taxon>
        <taxon>Fungi</taxon>
        <taxon>Dikarya</taxon>
        <taxon>Basidiomycota</taxon>
        <taxon>Ustilaginomycotina</taxon>
        <taxon>Exobasidiomycetes</taxon>
        <taxon>Microstromatales</taxon>
        <taxon>Microstromatales incertae sedis</taxon>
        <taxon>Jaminaea</taxon>
    </lineage>
</organism>
<dbReference type="GO" id="GO:0005634">
    <property type="term" value="C:nucleus"/>
    <property type="evidence" value="ECO:0007669"/>
    <property type="project" value="TreeGrafter"/>
</dbReference>
<evidence type="ECO:0000256" key="5">
    <source>
        <dbReference type="ARBA" id="ARBA00022758"/>
    </source>
</evidence>
<gene>
    <name evidence="7" type="ORF">BDZ90DRAFT_233471</name>
</gene>
<evidence type="ECO:0000256" key="3">
    <source>
        <dbReference type="ARBA" id="ARBA00011486"/>
    </source>
</evidence>
<comment type="similarity">
    <text evidence="2">Belongs to the ODC antizyme family.</text>
</comment>
<accession>A0A316UM92</accession>
<proteinExistence type="inferred from homology"/>
<feature type="compositionally biased region" description="Low complexity" evidence="6">
    <location>
        <begin position="108"/>
        <end position="123"/>
    </location>
</feature>
<evidence type="ECO:0000313" key="7">
    <source>
        <dbReference type="EMBL" id="PWN26340.1"/>
    </source>
</evidence>
<evidence type="ECO:0000256" key="1">
    <source>
        <dbReference type="ARBA" id="ARBA00002307"/>
    </source>
</evidence>
<reference evidence="7 8" key="1">
    <citation type="journal article" date="2018" name="Mol. Biol. Evol.">
        <title>Broad Genomic Sampling Reveals a Smut Pathogenic Ancestry of the Fungal Clade Ustilaginomycotina.</title>
        <authorList>
            <person name="Kijpornyongpan T."/>
            <person name="Mondo S.J."/>
            <person name="Barry K."/>
            <person name="Sandor L."/>
            <person name="Lee J."/>
            <person name="Lipzen A."/>
            <person name="Pangilinan J."/>
            <person name="LaButti K."/>
            <person name="Hainaut M."/>
            <person name="Henrissat B."/>
            <person name="Grigoriev I.V."/>
            <person name="Spatafora J.W."/>
            <person name="Aime M.C."/>
        </authorList>
    </citation>
    <scope>NUCLEOTIDE SEQUENCE [LARGE SCALE GENOMIC DNA]</scope>
    <source>
        <strain evidence="7 8">MCA 5214</strain>
    </source>
</reference>
<dbReference type="GO" id="GO:0045732">
    <property type="term" value="P:positive regulation of protein catabolic process"/>
    <property type="evidence" value="ECO:0007669"/>
    <property type="project" value="TreeGrafter"/>
</dbReference>
<dbReference type="GO" id="GO:0075523">
    <property type="term" value="P:viral translational frameshifting"/>
    <property type="evidence" value="ECO:0007669"/>
    <property type="project" value="UniProtKB-KW"/>
</dbReference>
<sequence length="362" mass="37568">MPERTNGSSGRYEPVRGDVPPLQTQSAHGQDDPQRRFMNASLGGQKAAMPPSPPSTVDEDEGSTAGDLTEQAGRMQVRSQVEEDEELDEIEEEEGQSDDDDDFDDDGAASQASSYAPASVSSSTVHQLTAAATAIASTRGASPPSAAQGKNAGSVQHPHPSTYRSPGSSFSSNASSLQRLTNPRATSIAAAMSRLPDTPLPSATTSPACIASLSHHPTQSAQAFFSTKLFTDFPTSKGSEGLVGVADDAGVDLACPGWEGAVLDQTRLGGGRTLYTLLPPSARAERLREDVLALLDLASEKLGCGVVVIAVDKQGVTDDAERKAVLHGLCYVGGSVVSAHGGKDPISRCTVRRGTALVAVEL</sequence>
<dbReference type="AlphaFoldDB" id="A0A316UM92"/>
<keyword evidence="8" id="KW-1185">Reference proteome</keyword>
<comment type="subunit">
    <text evidence="3">Interacts with ODC and thereby sterically blocks ODC homodimerization.</text>
</comment>
<evidence type="ECO:0000256" key="6">
    <source>
        <dbReference type="SAM" id="MobiDB-lite"/>
    </source>
</evidence>
<comment type="function">
    <text evidence="1">Ornithine decarboxylase (ODC) antizyme protein that negatively regulates ODC activity and intracellular polyamine biosynthesis in response to increased intracellular polyamine levels. Binds to ODC monomers, inhibiting the assembly of the functional ODC homodimer, and targets the monomers for ubiquitin-independent proteolytic destruction by the 26S proteasome.</text>
</comment>
<dbReference type="PANTHER" id="PTHR10279">
    <property type="entry name" value="ORNITHINE DECARBOXYLASE ANTIZYME"/>
    <property type="match status" value="1"/>
</dbReference>
<feature type="region of interest" description="Disordered" evidence="6">
    <location>
        <begin position="136"/>
        <end position="179"/>
    </location>
</feature>
<evidence type="ECO:0000256" key="2">
    <source>
        <dbReference type="ARBA" id="ARBA00008796"/>
    </source>
</evidence>
<dbReference type="InterPro" id="IPR002993">
    <property type="entry name" value="ODC_AZ"/>
</dbReference>
<name>A0A316UM92_9BASI</name>
<protein>
    <recommendedName>
        <fullName evidence="4">Ornithine decarboxylase antizyme</fullName>
    </recommendedName>
</protein>
<dbReference type="OrthoDB" id="5959761at2759"/>
<feature type="compositionally biased region" description="Acidic residues" evidence="6">
    <location>
        <begin position="82"/>
        <end position="107"/>
    </location>
</feature>
<dbReference type="RefSeq" id="XP_025360952.1">
    <property type="nucleotide sequence ID" value="XM_025506645.1"/>
</dbReference>
<dbReference type="InterPro" id="IPR038581">
    <property type="entry name" value="ODC_AZ_sf"/>
</dbReference>
<dbReference type="GO" id="GO:0005737">
    <property type="term" value="C:cytoplasm"/>
    <property type="evidence" value="ECO:0007669"/>
    <property type="project" value="TreeGrafter"/>
</dbReference>
<dbReference type="Pfam" id="PF02100">
    <property type="entry name" value="ODC_AZ"/>
    <property type="match status" value="1"/>
</dbReference>
<dbReference type="Proteomes" id="UP000245884">
    <property type="component" value="Unassembled WGS sequence"/>
</dbReference>
<dbReference type="STRING" id="1569628.A0A316UM92"/>
<dbReference type="PANTHER" id="PTHR10279:SF10">
    <property type="entry name" value="ORNITHINE DECARBOXYLASE ANTIZYME"/>
    <property type="match status" value="1"/>
</dbReference>
<dbReference type="Gene3D" id="3.40.630.60">
    <property type="match status" value="1"/>
</dbReference>
<dbReference type="GeneID" id="37028468"/>
<dbReference type="SUPFAM" id="SSF55729">
    <property type="entry name" value="Acyl-CoA N-acyltransferases (Nat)"/>
    <property type="match status" value="1"/>
</dbReference>
<dbReference type="GO" id="GO:0008073">
    <property type="term" value="F:ornithine decarboxylase inhibitor activity"/>
    <property type="evidence" value="ECO:0007669"/>
    <property type="project" value="InterPro"/>
</dbReference>